<dbReference type="PROSITE" id="PS00107">
    <property type="entry name" value="PROTEIN_KINASE_ATP"/>
    <property type="match status" value="1"/>
</dbReference>
<dbReference type="EC" id="2.7.11.1" evidence="2"/>
<evidence type="ECO:0000256" key="7">
    <source>
        <dbReference type="ARBA" id="ARBA00022840"/>
    </source>
</evidence>
<evidence type="ECO:0000313" key="15">
    <source>
        <dbReference type="Proteomes" id="UP000013827"/>
    </source>
</evidence>
<dbReference type="InterPro" id="IPR011009">
    <property type="entry name" value="Kinase-like_dom_sf"/>
</dbReference>
<accession>A0A0D3I9H4</accession>
<dbReference type="Gene3D" id="1.10.510.10">
    <property type="entry name" value="Transferase(Phosphotransferase) domain 1"/>
    <property type="match status" value="1"/>
</dbReference>
<evidence type="ECO:0000259" key="13">
    <source>
        <dbReference type="PROSITE" id="PS50011"/>
    </source>
</evidence>
<feature type="region of interest" description="Disordered" evidence="12">
    <location>
        <begin position="238"/>
        <end position="286"/>
    </location>
</feature>
<dbReference type="PaxDb" id="2903-EOD07909"/>
<evidence type="ECO:0000256" key="6">
    <source>
        <dbReference type="ARBA" id="ARBA00022777"/>
    </source>
</evidence>
<proteinExistence type="inferred from homology"/>
<dbReference type="PANTHER" id="PTHR48012:SF10">
    <property type="entry name" value="FI20177P1"/>
    <property type="match status" value="1"/>
</dbReference>
<dbReference type="eggNOG" id="KOG0574">
    <property type="taxonomic scope" value="Eukaryota"/>
</dbReference>
<comment type="catalytic activity">
    <reaction evidence="9">
        <text>L-seryl-[protein] + ATP = O-phospho-L-seryl-[protein] + ADP + H(+)</text>
        <dbReference type="Rhea" id="RHEA:17989"/>
        <dbReference type="Rhea" id="RHEA-COMP:9863"/>
        <dbReference type="Rhea" id="RHEA-COMP:11604"/>
        <dbReference type="ChEBI" id="CHEBI:15378"/>
        <dbReference type="ChEBI" id="CHEBI:29999"/>
        <dbReference type="ChEBI" id="CHEBI:30616"/>
        <dbReference type="ChEBI" id="CHEBI:83421"/>
        <dbReference type="ChEBI" id="CHEBI:456216"/>
        <dbReference type="EC" id="2.7.11.1"/>
    </reaction>
</comment>
<name>A0A0D3I9H4_EMIH1</name>
<dbReference type="InterPro" id="IPR000719">
    <property type="entry name" value="Prot_kinase_dom"/>
</dbReference>
<keyword evidence="15" id="KW-1185">Reference proteome</keyword>
<evidence type="ECO:0000256" key="10">
    <source>
        <dbReference type="PROSITE-ProRule" id="PRU10141"/>
    </source>
</evidence>
<evidence type="ECO:0000313" key="14">
    <source>
        <dbReference type="EnsemblProtists" id="EOD07909"/>
    </source>
</evidence>
<keyword evidence="4" id="KW-0808">Transferase</keyword>
<reference evidence="14" key="2">
    <citation type="submission" date="2024-10" db="UniProtKB">
        <authorList>
            <consortium name="EnsemblProtists"/>
        </authorList>
    </citation>
    <scope>IDENTIFICATION</scope>
</reference>
<dbReference type="Proteomes" id="UP000013827">
    <property type="component" value="Unassembled WGS sequence"/>
</dbReference>
<dbReference type="GeneID" id="17254059"/>
<comment type="catalytic activity">
    <reaction evidence="8">
        <text>L-threonyl-[protein] + ATP = O-phospho-L-threonyl-[protein] + ADP + H(+)</text>
        <dbReference type="Rhea" id="RHEA:46608"/>
        <dbReference type="Rhea" id="RHEA-COMP:11060"/>
        <dbReference type="Rhea" id="RHEA-COMP:11605"/>
        <dbReference type="ChEBI" id="CHEBI:15378"/>
        <dbReference type="ChEBI" id="CHEBI:30013"/>
        <dbReference type="ChEBI" id="CHEBI:30616"/>
        <dbReference type="ChEBI" id="CHEBI:61977"/>
        <dbReference type="ChEBI" id="CHEBI:456216"/>
        <dbReference type="EC" id="2.7.11.1"/>
    </reaction>
</comment>
<dbReference type="PROSITE" id="PS00108">
    <property type="entry name" value="PROTEIN_KINASE_ST"/>
    <property type="match status" value="1"/>
</dbReference>
<evidence type="ECO:0000256" key="8">
    <source>
        <dbReference type="ARBA" id="ARBA00047899"/>
    </source>
</evidence>
<dbReference type="EnsemblProtists" id="EOD07909">
    <property type="protein sequence ID" value="EOD07909"/>
    <property type="gene ID" value="EMIHUDRAFT_68358"/>
</dbReference>
<feature type="domain" description="Protein kinase" evidence="13">
    <location>
        <begin position="10"/>
        <end position="286"/>
    </location>
</feature>
<dbReference type="KEGG" id="ehx:EMIHUDRAFT_68358"/>
<dbReference type="HOGENOM" id="CLU_000288_63_23_1"/>
<dbReference type="AlphaFoldDB" id="A0A0D3I9H4"/>
<evidence type="ECO:0000256" key="11">
    <source>
        <dbReference type="RuleBase" id="RU000304"/>
    </source>
</evidence>
<dbReference type="RefSeq" id="XP_005760338.1">
    <property type="nucleotide sequence ID" value="XM_005760281.1"/>
</dbReference>
<dbReference type="PROSITE" id="PS50011">
    <property type="entry name" value="PROTEIN_KINASE_DOM"/>
    <property type="match status" value="1"/>
</dbReference>
<dbReference type="SMART" id="SM00220">
    <property type="entry name" value="S_TKc"/>
    <property type="match status" value="1"/>
</dbReference>
<evidence type="ECO:0000256" key="5">
    <source>
        <dbReference type="ARBA" id="ARBA00022741"/>
    </source>
</evidence>
<feature type="binding site" evidence="10">
    <location>
        <position position="39"/>
    </location>
    <ligand>
        <name>ATP</name>
        <dbReference type="ChEBI" id="CHEBI:30616"/>
    </ligand>
</feature>
<evidence type="ECO:0000256" key="2">
    <source>
        <dbReference type="ARBA" id="ARBA00012513"/>
    </source>
</evidence>
<dbReference type="InterPro" id="IPR008271">
    <property type="entry name" value="Ser/Thr_kinase_AS"/>
</dbReference>
<dbReference type="STRING" id="2903.R1DGS1"/>
<keyword evidence="5 10" id="KW-0547">Nucleotide-binding</keyword>
<evidence type="ECO:0000256" key="3">
    <source>
        <dbReference type="ARBA" id="ARBA00022527"/>
    </source>
</evidence>
<keyword evidence="6" id="KW-0418">Kinase</keyword>
<evidence type="ECO:0000256" key="1">
    <source>
        <dbReference type="ARBA" id="ARBA00008874"/>
    </source>
</evidence>
<reference evidence="15" key="1">
    <citation type="journal article" date="2013" name="Nature">
        <title>Pan genome of the phytoplankton Emiliania underpins its global distribution.</title>
        <authorList>
            <person name="Read B.A."/>
            <person name="Kegel J."/>
            <person name="Klute M.J."/>
            <person name="Kuo A."/>
            <person name="Lefebvre S.C."/>
            <person name="Maumus F."/>
            <person name="Mayer C."/>
            <person name="Miller J."/>
            <person name="Monier A."/>
            <person name="Salamov A."/>
            <person name="Young J."/>
            <person name="Aguilar M."/>
            <person name="Claverie J.M."/>
            <person name="Frickenhaus S."/>
            <person name="Gonzalez K."/>
            <person name="Herman E.K."/>
            <person name="Lin Y.C."/>
            <person name="Napier J."/>
            <person name="Ogata H."/>
            <person name="Sarno A.F."/>
            <person name="Shmutz J."/>
            <person name="Schroeder D."/>
            <person name="de Vargas C."/>
            <person name="Verret F."/>
            <person name="von Dassow P."/>
            <person name="Valentin K."/>
            <person name="Van de Peer Y."/>
            <person name="Wheeler G."/>
            <person name="Dacks J.B."/>
            <person name="Delwiche C.F."/>
            <person name="Dyhrman S.T."/>
            <person name="Glockner G."/>
            <person name="John U."/>
            <person name="Richards T."/>
            <person name="Worden A.Z."/>
            <person name="Zhang X."/>
            <person name="Grigoriev I.V."/>
            <person name="Allen A.E."/>
            <person name="Bidle K."/>
            <person name="Borodovsky M."/>
            <person name="Bowler C."/>
            <person name="Brownlee C."/>
            <person name="Cock J.M."/>
            <person name="Elias M."/>
            <person name="Gladyshev V.N."/>
            <person name="Groth M."/>
            <person name="Guda C."/>
            <person name="Hadaegh A."/>
            <person name="Iglesias-Rodriguez M.D."/>
            <person name="Jenkins J."/>
            <person name="Jones B.M."/>
            <person name="Lawson T."/>
            <person name="Leese F."/>
            <person name="Lindquist E."/>
            <person name="Lobanov A."/>
            <person name="Lomsadze A."/>
            <person name="Malik S.B."/>
            <person name="Marsh M.E."/>
            <person name="Mackinder L."/>
            <person name="Mock T."/>
            <person name="Mueller-Roeber B."/>
            <person name="Pagarete A."/>
            <person name="Parker M."/>
            <person name="Probert I."/>
            <person name="Quesneville H."/>
            <person name="Raines C."/>
            <person name="Rensing S.A."/>
            <person name="Riano-Pachon D.M."/>
            <person name="Richier S."/>
            <person name="Rokitta S."/>
            <person name="Shiraiwa Y."/>
            <person name="Soanes D.M."/>
            <person name="van der Giezen M."/>
            <person name="Wahlund T.M."/>
            <person name="Williams B."/>
            <person name="Wilson W."/>
            <person name="Wolfe G."/>
            <person name="Wurch L.L."/>
        </authorList>
    </citation>
    <scope>NUCLEOTIDE SEQUENCE</scope>
</reference>
<evidence type="ECO:0000256" key="4">
    <source>
        <dbReference type="ARBA" id="ARBA00022679"/>
    </source>
</evidence>
<feature type="compositionally biased region" description="Low complexity" evidence="12">
    <location>
        <begin position="262"/>
        <end position="286"/>
    </location>
</feature>
<dbReference type="OMA" id="CANEMLY"/>
<dbReference type="InterPro" id="IPR050629">
    <property type="entry name" value="STE20/SPS1-PAK"/>
</dbReference>
<dbReference type="GO" id="GO:0004674">
    <property type="term" value="F:protein serine/threonine kinase activity"/>
    <property type="evidence" value="ECO:0007669"/>
    <property type="project" value="UniProtKB-KW"/>
</dbReference>
<keyword evidence="7 10" id="KW-0067">ATP-binding</keyword>
<feature type="compositionally biased region" description="Basic and acidic residues" evidence="12">
    <location>
        <begin position="238"/>
        <end position="248"/>
    </location>
</feature>
<dbReference type="GO" id="GO:0005737">
    <property type="term" value="C:cytoplasm"/>
    <property type="evidence" value="ECO:0007669"/>
    <property type="project" value="TreeGrafter"/>
</dbReference>
<evidence type="ECO:0000256" key="12">
    <source>
        <dbReference type="SAM" id="MobiDB-lite"/>
    </source>
</evidence>
<sequence>MASPSDRTLYKFEREIGRGSYGRVYRARRRSDGREVAVKVIPTEEEEEVAALAAQVMAEAESLRLCESEHVLRHLASHAFDGELWLVTEYCEAGSLLDVMRSRGAPLREEEVAAAAAATLHALRYLHEECRMLHRDVKAGNLLLTASGDLRLADFGAAAQLGISSFVSHSFVYRGTPHWMAPEVIQEARLGEYFINELLPFFKGITAIELAEGFPPHWQLRPALRALFKIPLPPRPLEMTRDDPRLAESRLSSRSRPPRRPLSPSRSCGGGPSRPSCSGASARRPP</sequence>
<organism evidence="14 15">
    <name type="scientific">Emiliania huxleyi (strain CCMP1516)</name>
    <dbReference type="NCBI Taxonomy" id="280463"/>
    <lineage>
        <taxon>Eukaryota</taxon>
        <taxon>Haptista</taxon>
        <taxon>Haptophyta</taxon>
        <taxon>Prymnesiophyceae</taxon>
        <taxon>Isochrysidales</taxon>
        <taxon>Noelaerhabdaceae</taxon>
        <taxon>Emiliania</taxon>
    </lineage>
</organism>
<dbReference type="GO" id="GO:0005524">
    <property type="term" value="F:ATP binding"/>
    <property type="evidence" value="ECO:0007669"/>
    <property type="project" value="UniProtKB-UniRule"/>
</dbReference>
<dbReference type="PANTHER" id="PTHR48012">
    <property type="entry name" value="STERILE20-LIKE KINASE, ISOFORM B-RELATED"/>
    <property type="match status" value="1"/>
</dbReference>
<dbReference type="Pfam" id="PF00069">
    <property type="entry name" value="Pkinase"/>
    <property type="match status" value="1"/>
</dbReference>
<keyword evidence="3 11" id="KW-0723">Serine/threonine-protein kinase</keyword>
<protein>
    <recommendedName>
        <fullName evidence="2">non-specific serine/threonine protein kinase</fullName>
        <ecNumber evidence="2">2.7.11.1</ecNumber>
    </recommendedName>
</protein>
<comment type="similarity">
    <text evidence="1">Belongs to the protein kinase superfamily. STE Ser/Thr protein kinase family. STE20 subfamily.</text>
</comment>
<dbReference type="SUPFAM" id="SSF56112">
    <property type="entry name" value="Protein kinase-like (PK-like)"/>
    <property type="match status" value="1"/>
</dbReference>
<dbReference type="InterPro" id="IPR017441">
    <property type="entry name" value="Protein_kinase_ATP_BS"/>
</dbReference>
<evidence type="ECO:0000256" key="9">
    <source>
        <dbReference type="ARBA" id="ARBA00048679"/>
    </source>
</evidence>